<keyword evidence="2" id="KW-1185">Reference proteome</keyword>
<organism evidence="1 2">
    <name type="scientific">Pedobacter chitinilyticus</name>
    <dbReference type="NCBI Taxonomy" id="2233776"/>
    <lineage>
        <taxon>Bacteria</taxon>
        <taxon>Pseudomonadati</taxon>
        <taxon>Bacteroidota</taxon>
        <taxon>Sphingobacteriia</taxon>
        <taxon>Sphingobacteriales</taxon>
        <taxon>Sphingobacteriaceae</taxon>
        <taxon>Pedobacter</taxon>
    </lineage>
</organism>
<protein>
    <submittedName>
        <fullName evidence="1">Uncharacterized protein</fullName>
    </submittedName>
</protein>
<dbReference type="RefSeq" id="WP_113645326.1">
    <property type="nucleotide sequence ID" value="NZ_QMHN01000001.1"/>
</dbReference>
<proteinExistence type="predicted"/>
<sequence length="528" mass="61088">MNLDALYKELKQYRLSDSLYILSQISAAFKLDINSFNWDGIPENLKCWLGRMEDNMSLKLNVYLSSGKLARYLLLSGANDYRNKYILLEDNSLSKALDMAGGLYEKALEDKLLQSSTSVANSILGRISQQQFDLQENRSNLIGRFYLMFQTIPLILSEKQTYSIEDKMREYFGVGVLEWMLAGFALWLKNHGYIYSDFQVVDERLTNFVSTDSIKIFINLSSGCYRDYRLKIRGNNWKDVNPLKDIYGLDPFAEIPLIKPDLSKQLPHATYLVPQSKHLLNRATVGVFHLLSNKEKELALLANKPKENPFRTYFGEVFRGYVKCQLSQVIEKDNLIDLDEDYKNISKGKIPDFALIEADVCILFEVKAVLLTLDAKLLADENLVQNLIEKGNFNKAIVQLDEFKHKIENNLTGDERFLNVKKVINMMISYEDIYILNSLVLPKLKLHYDRKADNLQLGSISDIESIGTALSEDKKVGKLIWEKIKDKDLENYPLMSFFNLSTKNRVLEQAREDFFNKILNWRDDELKR</sequence>
<dbReference type="EMBL" id="SAYW01000001">
    <property type="protein sequence ID" value="RWU09878.1"/>
    <property type="molecule type" value="Genomic_DNA"/>
</dbReference>
<name>A0A3S3ST86_9SPHI</name>
<dbReference type="Proteomes" id="UP000284120">
    <property type="component" value="Unassembled WGS sequence"/>
</dbReference>
<dbReference type="AlphaFoldDB" id="A0A3S3ST86"/>
<reference evidence="1 2" key="1">
    <citation type="submission" date="2018-06" db="EMBL/GenBank/DDBJ databases">
        <title>Pedobacter endophyticus sp. nov., an endophytic bacterium isolated from a leaf of Triticum aestivum.</title>
        <authorList>
            <person name="Zhang L."/>
        </authorList>
    </citation>
    <scope>NUCLEOTIDE SEQUENCE [LARGE SCALE GENOMIC DNA]</scope>
    <source>
        <strain evidence="1 2">CM134L-2</strain>
    </source>
</reference>
<accession>A0A3S3ST86</accession>
<evidence type="ECO:0000313" key="1">
    <source>
        <dbReference type="EMBL" id="RWU09878.1"/>
    </source>
</evidence>
<comment type="caution">
    <text evidence="1">The sequence shown here is derived from an EMBL/GenBank/DDBJ whole genome shotgun (WGS) entry which is preliminary data.</text>
</comment>
<evidence type="ECO:0000313" key="2">
    <source>
        <dbReference type="Proteomes" id="UP000284120"/>
    </source>
</evidence>
<dbReference type="OrthoDB" id="758488at2"/>
<gene>
    <name evidence="1" type="ORF">DPV69_00590</name>
</gene>